<gene>
    <name evidence="2" type="ORF">Q604_UNBC13072G0001</name>
</gene>
<dbReference type="AlphaFoldDB" id="W1XUB1"/>
<feature type="non-terminal residue" evidence="2">
    <location>
        <position position="1"/>
    </location>
</feature>
<proteinExistence type="predicted"/>
<reference evidence="2" key="1">
    <citation type="submission" date="2013-12" db="EMBL/GenBank/DDBJ databases">
        <title>A Varibaculum cambriense genome reconstructed from a premature infant gut community with otherwise low bacterial novelty that shifts toward anaerobic metabolism during the third week of life.</title>
        <authorList>
            <person name="Brown C.T."/>
            <person name="Sharon I."/>
            <person name="Thomas B.C."/>
            <person name="Castelle C.J."/>
            <person name="Morowitz M.J."/>
            <person name="Banfield J.F."/>
        </authorList>
    </citation>
    <scope>NUCLEOTIDE SEQUENCE</scope>
</reference>
<accession>W1XUB1</accession>
<feature type="region of interest" description="Disordered" evidence="1">
    <location>
        <begin position="15"/>
        <end position="70"/>
    </location>
</feature>
<evidence type="ECO:0000313" key="2">
    <source>
        <dbReference type="EMBL" id="ETJ32469.1"/>
    </source>
</evidence>
<feature type="compositionally biased region" description="Polar residues" evidence="1">
    <location>
        <begin position="45"/>
        <end position="62"/>
    </location>
</feature>
<evidence type="ECO:0000256" key="1">
    <source>
        <dbReference type="SAM" id="MobiDB-lite"/>
    </source>
</evidence>
<protein>
    <submittedName>
        <fullName evidence="2">Uncharacterized protein</fullName>
    </submittedName>
</protein>
<organism evidence="2">
    <name type="scientific">human gut metagenome</name>
    <dbReference type="NCBI Taxonomy" id="408170"/>
    <lineage>
        <taxon>unclassified sequences</taxon>
        <taxon>metagenomes</taxon>
        <taxon>organismal metagenomes</taxon>
    </lineage>
</organism>
<comment type="caution">
    <text evidence="2">The sequence shown here is derived from an EMBL/GenBank/DDBJ whole genome shotgun (WGS) entry which is preliminary data.</text>
</comment>
<name>W1XUB1_9ZZZZ</name>
<dbReference type="EMBL" id="AZMM01013072">
    <property type="protein sequence ID" value="ETJ32469.1"/>
    <property type="molecule type" value="Genomic_DNA"/>
</dbReference>
<sequence>DAYQAEINETVQAALERNRTRNEDQYTEPYTPPIETEQVVGGESEATQAYNVSMSEINNPTDVSKKDVNR</sequence>
<feature type="non-terminal residue" evidence="2">
    <location>
        <position position="70"/>
    </location>
</feature>